<dbReference type="OrthoDB" id="5444275at2"/>
<gene>
    <name evidence="1" type="ORF">DesU5LDRAFT_3794</name>
</gene>
<dbReference type="eggNOG" id="ENOG5034510">
    <property type="taxonomic scope" value="Bacteria"/>
</dbReference>
<dbReference type="SUPFAM" id="SSF51713">
    <property type="entry name" value="tRNA-guanine transglycosylase"/>
    <property type="match status" value="1"/>
</dbReference>
<organism evidence="1">
    <name type="scientific">Desulfovibrio sp. U5L</name>
    <dbReference type="NCBI Taxonomy" id="596152"/>
    <lineage>
        <taxon>Bacteria</taxon>
        <taxon>Pseudomonadati</taxon>
        <taxon>Thermodesulfobacteriota</taxon>
        <taxon>Desulfovibrionia</taxon>
        <taxon>Desulfovibrionales</taxon>
        <taxon>Desulfovibrionaceae</taxon>
        <taxon>Desulfovibrio</taxon>
    </lineage>
</organism>
<dbReference type="AlphaFoldDB" id="I2Q6K4"/>
<name>I2Q6K4_9BACT</name>
<dbReference type="HOGENOM" id="CLU_920482_0_0_7"/>
<dbReference type="GO" id="GO:0006400">
    <property type="term" value="P:tRNA modification"/>
    <property type="evidence" value="ECO:0007669"/>
    <property type="project" value="InterPro"/>
</dbReference>
<reference evidence="1" key="1">
    <citation type="submission" date="2011-11" db="EMBL/GenBank/DDBJ databases">
        <title>Improved High-Quality Draft sequence of Desulfovibrio sp. U5L.</title>
        <authorList>
            <consortium name="US DOE Joint Genome Institute"/>
            <person name="Lucas S."/>
            <person name="Han J."/>
            <person name="Lapidus A."/>
            <person name="Cheng J.-F."/>
            <person name="Goodwin L."/>
            <person name="Pitluck S."/>
            <person name="Peters L."/>
            <person name="Ovchinnikova G."/>
            <person name="Held B."/>
            <person name="Detter J.C."/>
            <person name="Han C."/>
            <person name="Tapia R."/>
            <person name="Land M."/>
            <person name="Hauser L."/>
            <person name="Kyrpides N."/>
            <person name="Ivanova N."/>
            <person name="Pagani I."/>
            <person name="Gabster J."/>
            <person name="Walker C."/>
            <person name="Stolyar S."/>
            <person name="Stahl D."/>
            <person name="Arkin A."/>
            <person name="Dehal P."/>
            <person name="Hazen T."/>
            <person name="Woyke T."/>
        </authorList>
    </citation>
    <scope>NUCLEOTIDE SEQUENCE [LARGE SCALE GENOMIC DNA]</scope>
    <source>
        <strain evidence="1">U5L</strain>
    </source>
</reference>
<dbReference type="Gene3D" id="3.20.20.105">
    <property type="entry name" value="Queuine tRNA-ribosyltransferase-like"/>
    <property type="match status" value="1"/>
</dbReference>
<dbReference type="InterPro" id="IPR036511">
    <property type="entry name" value="TGT-like_sf"/>
</dbReference>
<proteinExistence type="predicted"/>
<accession>I2Q6K4</accession>
<dbReference type="EMBL" id="JH600068">
    <property type="protein sequence ID" value="EIG55410.1"/>
    <property type="molecule type" value="Genomic_DNA"/>
</dbReference>
<protein>
    <submittedName>
        <fullName evidence="1">Uncharacterized protein</fullName>
    </submittedName>
</protein>
<evidence type="ECO:0000313" key="1">
    <source>
        <dbReference type="EMBL" id="EIG55410.1"/>
    </source>
</evidence>
<sequence>MLLHISSPTVKQVLAFHALFPNWPLNVLLSYAIEQHFHEFQEIHRKKICSLILDSGAYTLNKSKWAKRPPNILRAYANTSELSSKYYDFIFNLDEDFSLHGYDVNMFNQIELEEANLAPVPVIHNINNTDEARRFIDLGYDIVAIGQCQGGRPIKKLRHVINTLHDSNIKAHLFGVTKLEPLMKLPVWSCDSSSWVQYVKYGQVMWWNEELVDWDPIERIYFPDKQVDHDPRKGRNYWRYDYKAQFDTYLDQKLGITHDHLTGSESEHYRGLVNILFFKEMERYVTEFHTKVCGYVFDE</sequence>